<sequence>MIYLDNSATTKPYPEVVESFRQVSEKYYGNPSSVHSFGTEAEKLLRMAKQQAASLLHVHEDEIVFTSGGTEGNNTAIKGIALAHQNRGKHIITTQIEHPSVLEACTALERLGFDVTYLPVNKQGIVSVEDVKNAITKDTILISIMHVNNELGTIQPIKEVGAIAKQHPKLFFHVDHVQGFGKVSIPLHDSGIDLCTISGHKIHGLKGTGLLYIKRNTTIFPLMHGGDQEMGYRSGTENLAGIVSLVKAIRLYFDHANTRTNHVKRLNEKLRACLSEINGLVINTPDHDYVDHILNFSLPGFKPEVVIHALGEKEIYISTKSACSSKQPDESVVLAACGLDKAITKSGLRVSLAYDNCEEDIEAFCEALKMIRNQLSEVMG</sequence>
<dbReference type="InterPro" id="IPR000192">
    <property type="entry name" value="Aminotrans_V_dom"/>
</dbReference>
<keyword evidence="6" id="KW-0411">Iron-sulfur</keyword>
<evidence type="ECO:0000256" key="2">
    <source>
        <dbReference type="ARBA" id="ARBA00006490"/>
    </source>
</evidence>
<dbReference type="PIRSF" id="PIRSF005572">
    <property type="entry name" value="NifS"/>
    <property type="match status" value="1"/>
</dbReference>
<organism evidence="8 9">
    <name type="scientific">Aquibacillus koreensis</name>
    <dbReference type="NCBI Taxonomy" id="279446"/>
    <lineage>
        <taxon>Bacteria</taxon>
        <taxon>Bacillati</taxon>
        <taxon>Bacillota</taxon>
        <taxon>Bacilli</taxon>
        <taxon>Bacillales</taxon>
        <taxon>Bacillaceae</taxon>
        <taxon>Aquibacillus</taxon>
    </lineage>
</organism>
<dbReference type="Pfam" id="PF00266">
    <property type="entry name" value="Aminotran_5"/>
    <property type="match status" value="1"/>
</dbReference>
<evidence type="ECO:0000256" key="3">
    <source>
        <dbReference type="ARBA" id="ARBA00022723"/>
    </source>
</evidence>
<dbReference type="PANTHER" id="PTHR11601:SF50">
    <property type="entry name" value="CYSTEINE DESULFURASE ISCS 2-RELATED"/>
    <property type="match status" value="1"/>
</dbReference>
<evidence type="ECO:0000259" key="7">
    <source>
        <dbReference type="Pfam" id="PF00266"/>
    </source>
</evidence>
<comment type="caution">
    <text evidence="8">The sequence shown here is derived from an EMBL/GenBank/DDBJ whole genome shotgun (WGS) entry which is preliminary data.</text>
</comment>
<gene>
    <name evidence="8" type="ORF">NC661_02665</name>
</gene>
<keyword evidence="9" id="KW-1185">Reference proteome</keyword>
<dbReference type="AlphaFoldDB" id="A0A9X3WLF0"/>
<evidence type="ECO:0000313" key="9">
    <source>
        <dbReference type="Proteomes" id="UP001145072"/>
    </source>
</evidence>
<dbReference type="EMBL" id="JAMQJZ010000001">
    <property type="protein sequence ID" value="MDC3419281.1"/>
    <property type="molecule type" value="Genomic_DNA"/>
</dbReference>
<dbReference type="InterPro" id="IPR016454">
    <property type="entry name" value="Cysteine_dSase"/>
</dbReference>
<dbReference type="GO" id="GO:0051536">
    <property type="term" value="F:iron-sulfur cluster binding"/>
    <property type="evidence" value="ECO:0007669"/>
    <property type="project" value="UniProtKB-KW"/>
</dbReference>
<accession>A0A9X3WLF0</accession>
<dbReference type="InterPro" id="IPR015422">
    <property type="entry name" value="PyrdxlP-dep_Trfase_small"/>
</dbReference>
<comment type="cofactor">
    <cofactor evidence="1">
        <name>pyridoxal 5'-phosphate</name>
        <dbReference type="ChEBI" id="CHEBI:597326"/>
    </cofactor>
</comment>
<dbReference type="FunFam" id="3.40.640.10:FF:000084">
    <property type="entry name" value="IscS-like cysteine desulfurase"/>
    <property type="match status" value="1"/>
</dbReference>
<feature type="domain" description="Aminotransferase class V" evidence="7">
    <location>
        <begin position="2"/>
        <end position="364"/>
    </location>
</feature>
<dbReference type="GO" id="GO:0046872">
    <property type="term" value="F:metal ion binding"/>
    <property type="evidence" value="ECO:0007669"/>
    <property type="project" value="UniProtKB-KW"/>
</dbReference>
<reference evidence="8" key="1">
    <citation type="submission" date="2022-06" db="EMBL/GenBank/DDBJ databases">
        <title>Aquibacillus sp. a new bacterium isolated from soil saline samples.</title>
        <authorList>
            <person name="Galisteo C."/>
            <person name="De La Haba R."/>
            <person name="Sanchez-Porro C."/>
            <person name="Ventosa A."/>
        </authorList>
    </citation>
    <scope>NUCLEOTIDE SEQUENCE</scope>
    <source>
        <strain evidence="8">JCM 12387</strain>
    </source>
</reference>
<comment type="similarity">
    <text evidence="2">Belongs to the class-V pyridoxal-phosphate-dependent aminotransferase family. NifS/IscS subfamily.</text>
</comment>
<dbReference type="InterPro" id="IPR015421">
    <property type="entry name" value="PyrdxlP-dep_Trfase_major"/>
</dbReference>
<evidence type="ECO:0000256" key="4">
    <source>
        <dbReference type="ARBA" id="ARBA00022898"/>
    </source>
</evidence>
<dbReference type="RefSeq" id="WP_259867227.1">
    <property type="nucleotide sequence ID" value="NZ_JAMQJZ010000001.1"/>
</dbReference>
<dbReference type="SUPFAM" id="SSF53383">
    <property type="entry name" value="PLP-dependent transferases"/>
    <property type="match status" value="1"/>
</dbReference>
<keyword evidence="5" id="KW-0408">Iron</keyword>
<dbReference type="PANTHER" id="PTHR11601">
    <property type="entry name" value="CYSTEINE DESULFURYLASE FAMILY MEMBER"/>
    <property type="match status" value="1"/>
</dbReference>
<dbReference type="GO" id="GO:0031071">
    <property type="term" value="F:cysteine desulfurase activity"/>
    <property type="evidence" value="ECO:0007669"/>
    <property type="project" value="UniProtKB-ARBA"/>
</dbReference>
<evidence type="ECO:0000256" key="1">
    <source>
        <dbReference type="ARBA" id="ARBA00001933"/>
    </source>
</evidence>
<evidence type="ECO:0000256" key="5">
    <source>
        <dbReference type="ARBA" id="ARBA00023004"/>
    </source>
</evidence>
<dbReference type="Gene3D" id="3.40.640.10">
    <property type="entry name" value="Type I PLP-dependent aspartate aminotransferase-like (Major domain)"/>
    <property type="match status" value="1"/>
</dbReference>
<keyword evidence="3" id="KW-0479">Metal-binding</keyword>
<dbReference type="Proteomes" id="UP001145072">
    <property type="component" value="Unassembled WGS sequence"/>
</dbReference>
<keyword evidence="4" id="KW-0663">Pyridoxal phosphate</keyword>
<protein>
    <submittedName>
        <fullName evidence="8">Cysteine desulfurase</fullName>
    </submittedName>
</protein>
<dbReference type="InterPro" id="IPR015424">
    <property type="entry name" value="PyrdxlP-dep_Trfase"/>
</dbReference>
<name>A0A9X3WLF0_9BACI</name>
<evidence type="ECO:0000256" key="6">
    <source>
        <dbReference type="ARBA" id="ARBA00023014"/>
    </source>
</evidence>
<proteinExistence type="inferred from homology"/>
<dbReference type="Gene3D" id="3.90.1150.10">
    <property type="entry name" value="Aspartate Aminotransferase, domain 1"/>
    <property type="match status" value="1"/>
</dbReference>
<evidence type="ECO:0000313" key="8">
    <source>
        <dbReference type="EMBL" id="MDC3419281.1"/>
    </source>
</evidence>